<feature type="domain" description="SIS" evidence="5">
    <location>
        <begin position="125"/>
        <end position="265"/>
    </location>
</feature>
<dbReference type="RefSeq" id="WP_230300644.1">
    <property type="nucleotide sequence ID" value="NZ_CAKKMG010000004.1"/>
</dbReference>
<accession>A0A9W4KQ36</accession>
<dbReference type="InterPro" id="IPR047640">
    <property type="entry name" value="RpiR-like"/>
</dbReference>
<evidence type="ECO:0000313" key="6">
    <source>
        <dbReference type="EMBL" id="CAH0145849.1"/>
    </source>
</evidence>
<dbReference type="SUPFAM" id="SSF46689">
    <property type="entry name" value="Homeodomain-like"/>
    <property type="match status" value="1"/>
</dbReference>
<dbReference type="InterPro" id="IPR000281">
    <property type="entry name" value="HTH_RpiR"/>
</dbReference>
<gene>
    <name evidence="6" type="primary">hexR_1</name>
    <name evidence="6" type="ORF">SRABI133_00586</name>
</gene>
<evidence type="ECO:0000259" key="5">
    <source>
        <dbReference type="PROSITE" id="PS51464"/>
    </source>
</evidence>
<dbReference type="GO" id="GO:0003677">
    <property type="term" value="F:DNA binding"/>
    <property type="evidence" value="ECO:0007669"/>
    <property type="project" value="UniProtKB-KW"/>
</dbReference>
<dbReference type="Pfam" id="PF01418">
    <property type="entry name" value="HTH_6"/>
    <property type="match status" value="1"/>
</dbReference>
<keyword evidence="2" id="KW-0238">DNA-binding</keyword>
<dbReference type="Proteomes" id="UP000789326">
    <property type="component" value="Unassembled WGS sequence"/>
</dbReference>
<evidence type="ECO:0000259" key="4">
    <source>
        <dbReference type="PROSITE" id="PS51071"/>
    </source>
</evidence>
<feature type="domain" description="HTH rpiR-type" evidence="4">
    <location>
        <begin position="3"/>
        <end position="79"/>
    </location>
</feature>
<evidence type="ECO:0000313" key="7">
    <source>
        <dbReference type="Proteomes" id="UP000789326"/>
    </source>
</evidence>
<dbReference type="PANTHER" id="PTHR30514:SF1">
    <property type="entry name" value="HTH-TYPE TRANSCRIPTIONAL REGULATOR HEXR-RELATED"/>
    <property type="match status" value="1"/>
</dbReference>
<dbReference type="InterPro" id="IPR001347">
    <property type="entry name" value="SIS_dom"/>
</dbReference>
<dbReference type="InterPro" id="IPR046348">
    <property type="entry name" value="SIS_dom_sf"/>
</dbReference>
<dbReference type="SUPFAM" id="SSF53697">
    <property type="entry name" value="SIS domain"/>
    <property type="match status" value="1"/>
</dbReference>
<name>A0A9W4KQ36_9BACI</name>
<organism evidence="6 7">
    <name type="scientific">Peribacillus simplex</name>
    <dbReference type="NCBI Taxonomy" id="1478"/>
    <lineage>
        <taxon>Bacteria</taxon>
        <taxon>Bacillati</taxon>
        <taxon>Bacillota</taxon>
        <taxon>Bacilli</taxon>
        <taxon>Bacillales</taxon>
        <taxon>Bacillaceae</taxon>
        <taxon>Peribacillus</taxon>
    </lineage>
</organism>
<keyword evidence="3" id="KW-0804">Transcription</keyword>
<sequence>MSSTLLQKIKEKADSLSRAERQVAKYILDHADLVQTYTISEISINANVSQASVVRFCKRMGIESFKTFQHTLVKEMSSNNANINDLSLLRENDTPYQLFQKVTMSNKFALDSLGQTLNKKEFEKAVECLSQAKKIAFFGVGGSSTAALDASNKFAKLGVTTGMNTDFHTVISYVSNFTSEDALVLFSTSGKTKDVLEMASYAKKINVPVLAITAYTKSPLLKIASIQLCFPDIEHDHRIGSIASRILQLNMVDALFLSVFHRIDKQTIDNYQKAREEILRLRR</sequence>
<dbReference type="PROSITE" id="PS51071">
    <property type="entry name" value="HTH_RPIR"/>
    <property type="match status" value="1"/>
</dbReference>
<dbReference type="AlphaFoldDB" id="A0A9W4KQ36"/>
<evidence type="ECO:0000256" key="1">
    <source>
        <dbReference type="ARBA" id="ARBA00023015"/>
    </source>
</evidence>
<reference evidence="6" key="1">
    <citation type="submission" date="2021-11" db="EMBL/GenBank/DDBJ databases">
        <authorList>
            <person name="Bulgarelli D."/>
        </authorList>
    </citation>
    <scope>NUCLEOTIDE SEQUENCE</scope>
    <source>
        <strain evidence="6">Bi133</strain>
    </source>
</reference>
<proteinExistence type="predicted"/>
<dbReference type="Gene3D" id="3.40.50.10490">
    <property type="entry name" value="Glucose-6-phosphate isomerase like protein, domain 1"/>
    <property type="match status" value="1"/>
</dbReference>
<keyword evidence="1" id="KW-0805">Transcription regulation</keyword>
<evidence type="ECO:0000256" key="2">
    <source>
        <dbReference type="ARBA" id="ARBA00023125"/>
    </source>
</evidence>
<dbReference type="GO" id="GO:1901135">
    <property type="term" value="P:carbohydrate derivative metabolic process"/>
    <property type="evidence" value="ECO:0007669"/>
    <property type="project" value="InterPro"/>
</dbReference>
<dbReference type="InterPro" id="IPR036388">
    <property type="entry name" value="WH-like_DNA-bd_sf"/>
</dbReference>
<dbReference type="Pfam" id="PF01380">
    <property type="entry name" value="SIS"/>
    <property type="match status" value="1"/>
</dbReference>
<dbReference type="GO" id="GO:0003700">
    <property type="term" value="F:DNA-binding transcription factor activity"/>
    <property type="evidence" value="ECO:0007669"/>
    <property type="project" value="InterPro"/>
</dbReference>
<comment type="caution">
    <text evidence="6">The sequence shown here is derived from an EMBL/GenBank/DDBJ whole genome shotgun (WGS) entry which is preliminary data.</text>
</comment>
<dbReference type="Gene3D" id="1.10.10.10">
    <property type="entry name" value="Winged helix-like DNA-binding domain superfamily/Winged helix DNA-binding domain"/>
    <property type="match status" value="1"/>
</dbReference>
<dbReference type="EMBL" id="CAKKMG010000004">
    <property type="protein sequence ID" value="CAH0145849.1"/>
    <property type="molecule type" value="Genomic_DNA"/>
</dbReference>
<protein>
    <submittedName>
        <fullName evidence="6">HTH-type transcriptional regulator HexR</fullName>
    </submittedName>
</protein>
<dbReference type="InterPro" id="IPR009057">
    <property type="entry name" value="Homeodomain-like_sf"/>
</dbReference>
<dbReference type="InterPro" id="IPR035472">
    <property type="entry name" value="RpiR-like_SIS"/>
</dbReference>
<dbReference type="GO" id="GO:0097367">
    <property type="term" value="F:carbohydrate derivative binding"/>
    <property type="evidence" value="ECO:0007669"/>
    <property type="project" value="InterPro"/>
</dbReference>
<dbReference type="PANTHER" id="PTHR30514">
    <property type="entry name" value="GLUCOKINASE"/>
    <property type="match status" value="1"/>
</dbReference>
<evidence type="ECO:0000256" key="3">
    <source>
        <dbReference type="ARBA" id="ARBA00023163"/>
    </source>
</evidence>
<dbReference type="CDD" id="cd05013">
    <property type="entry name" value="SIS_RpiR"/>
    <property type="match status" value="1"/>
</dbReference>
<dbReference type="PROSITE" id="PS51464">
    <property type="entry name" value="SIS"/>
    <property type="match status" value="1"/>
</dbReference>